<evidence type="ECO:0000256" key="1">
    <source>
        <dbReference type="SAM" id="MobiDB-lite"/>
    </source>
</evidence>
<proteinExistence type="predicted"/>
<dbReference type="KEGG" id="agl:PYTT_1011"/>
<evidence type="ECO:0000313" key="3">
    <source>
        <dbReference type="EMBL" id="SEH82352.1"/>
    </source>
</evidence>
<evidence type="ECO:0000256" key="2">
    <source>
        <dbReference type="SAM" id="SignalP"/>
    </source>
</evidence>
<dbReference type="AlphaFoldDB" id="A0A1C7PE09"/>
<evidence type="ECO:0008006" key="5">
    <source>
        <dbReference type="Google" id="ProtNLM"/>
    </source>
</evidence>
<gene>
    <name evidence="3" type="ORF">PYTT_1011</name>
</gene>
<dbReference type="STRING" id="1679444.PYTT_1011"/>
<keyword evidence="4" id="KW-1185">Reference proteome</keyword>
<reference evidence="4" key="1">
    <citation type="submission" date="2016-09" db="EMBL/GenBank/DDBJ databases">
        <authorList>
            <person name="Koehorst J."/>
        </authorList>
    </citation>
    <scope>NUCLEOTIDE SEQUENCE [LARGE SCALE GENOMIC DNA]</scope>
</reference>
<dbReference type="Gene3D" id="2.60.450.10">
    <property type="entry name" value="Lipopolysaccharide (LPS) transport protein A like domain"/>
    <property type="match status" value="1"/>
</dbReference>
<accession>A0A1C7PE09</accession>
<feature type="compositionally biased region" description="Polar residues" evidence="1">
    <location>
        <begin position="286"/>
        <end position="296"/>
    </location>
</feature>
<dbReference type="Proteomes" id="UP000176204">
    <property type="component" value="Chromosome I"/>
</dbReference>
<organism evidence="3 4">
    <name type="scientific">Akkermansia glycaniphila</name>
    <dbReference type="NCBI Taxonomy" id="1679444"/>
    <lineage>
        <taxon>Bacteria</taxon>
        <taxon>Pseudomonadati</taxon>
        <taxon>Verrucomicrobiota</taxon>
        <taxon>Verrucomicrobiia</taxon>
        <taxon>Verrucomicrobiales</taxon>
        <taxon>Akkermansiaceae</taxon>
        <taxon>Akkermansia</taxon>
    </lineage>
</organism>
<dbReference type="RefSeq" id="WP_067773349.1">
    <property type="nucleotide sequence ID" value="NZ_JACVVN010000007.1"/>
</dbReference>
<feature type="chain" id="PRO_5014266539" description="Organic solvent tolerance-like N-terminal domain-containing protein" evidence="2">
    <location>
        <begin position="18"/>
        <end position="308"/>
    </location>
</feature>
<evidence type="ECO:0000313" key="4">
    <source>
        <dbReference type="Proteomes" id="UP000176204"/>
    </source>
</evidence>
<name>A0A1C7PE09_9BACT</name>
<sequence length="308" mass="33912">MIRTLTAIALLSGIASAAGSKDDLLPDFVQDLPPDKDPRIITSQDPAPANIVRDFTPEETAARETSMETVDMAAQRKQLQNTAQTFAMQAAAVNRDIDTFCSQQNIAPAPAAPIAQEVEEASGVSMPPVGPNTMVINNEGGFYFDKEKGLLVYPRNVQVRSARLNVDCKKQLKIYLAESKDPKKKKKIPAEPRKGEPAIANVDFNYDDVKLITADGDVFISGTNKKGEPFRAYGDKMTYDNKSGETILTGTDLYVVQNNTNAQRVTGEGSFIRLYENGDVYAKGKQSTTQLDNLRMQQDKNKKDKKKK</sequence>
<keyword evidence="2" id="KW-0732">Signal</keyword>
<feature type="signal peptide" evidence="2">
    <location>
        <begin position="1"/>
        <end position="17"/>
    </location>
</feature>
<feature type="region of interest" description="Disordered" evidence="1">
    <location>
        <begin position="286"/>
        <end position="308"/>
    </location>
</feature>
<protein>
    <recommendedName>
        <fullName evidence="5">Organic solvent tolerance-like N-terminal domain-containing protein</fullName>
    </recommendedName>
</protein>
<dbReference type="EMBL" id="LT629973">
    <property type="protein sequence ID" value="SEH82352.1"/>
    <property type="molecule type" value="Genomic_DNA"/>
</dbReference>